<organism evidence="3 4">
    <name type="scientific">Lysinibacillus sphaericus</name>
    <name type="common">Bacillus sphaericus</name>
    <dbReference type="NCBI Taxonomy" id="1421"/>
    <lineage>
        <taxon>Bacteria</taxon>
        <taxon>Bacillati</taxon>
        <taxon>Bacillota</taxon>
        <taxon>Bacilli</taxon>
        <taxon>Bacillales</taxon>
        <taxon>Bacillaceae</taxon>
        <taxon>Lysinibacillus</taxon>
    </lineage>
</organism>
<keyword evidence="1" id="KW-0175">Coiled coil</keyword>
<gene>
    <name evidence="3" type="ORF">NCTC10338_02135</name>
</gene>
<feature type="coiled-coil region" evidence="1">
    <location>
        <begin position="25"/>
        <end position="52"/>
    </location>
</feature>
<dbReference type="AlphaFoldDB" id="A0AAJ4ZUY1"/>
<reference evidence="3 4" key="1">
    <citation type="submission" date="2018-06" db="EMBL/GenBank/DDBJ databases">
        <authorList>
            <consortium name="Pathogen Informatics"/>
            <person name="Doyle S."/>
        </authorList>
    </citation>
    <scope>NUCLEOTIDE SEQUENCE [LARGE SCALE GENOMIC DNA]</scope>
    <source>
        <strain evidence="3 4">NCTC10338</strain>
    </source>
</reference>
<evidence type="ECO:0000313" key="3">
    <source>
        <dbReference type="EMBL" id="SUV17048.1"/>
    </source>
</evidence>
<keyword evidence="2" id="KW-0472">Membrane</keyword>
<evidence type="ECO:0000256" key="2">
    <source>
        <dbReference type="SAM" id="Phobius"/>
    </source>
</evidence>
<dbReference type="EMBL" id="UFSZ01000001">
    <property type="protein sequence ID" value="SUV17048.1"/>
    <property type="molecule type" value="Genomic_DNA"/>
</dbReference>
<evidence type="ECO:0000256" key="1">
    <source>
        <dbReference type="SAM" id="Coils"/>
    </source>
</evidence>
<name>A0AAJ4ZUY1_LYSSH</name>
<accession>A0AAJ4ZUY1</accession>
<dbReference type="Proteomes" id="UP000255295">
    <property type="component" value="Unassembled WGS sequence"/>
</dbReference>
<evidence type="ECO:0000313" key="4">
    <source>
        <dbReference type="Proteomes" id="UP000255295"/>
    </source>
</evidence>
<feature type="transmembrane region" description="Helical" evidence="2">
    <location>
        <begin position="6"/>
        <end position="22"/>
    </location>
</feature>
<keyword evidence="2" id="KW-0812">Transmembrane</keyword>
<dbReference type="GeneID" id="48279107"/>
<sequence length="54" mass="6366">MDYFSLIAIIFVSLIAAVVYEIKKKNDIKLEQIKLERDKVALEQKRLEIENKVD</sequence>
<comment type="caution">
    <text evidence="3">The sequence shown here is derived from an EMBL/GenBank/DDBJ whole genome shotgun (WGS) entry which is preliminary data.</text>
</comment>
<keyword evidence="2" id="KW-1133">Transmembrane helix</keyword>
<proteinExistence type="predicted"/>
<protein>
    <submittedName>
        <fullName evidence="3">Uncharacterized protein</fullName>
    </submittedName>
</protein>
<dbReference type="RefSeq" id="WP_158694859.1">
    <property type="nucleotide sequence ID" value="NZ_BJNS01000007.1"/>
</dbReference>